<gene>
    <name evidence="3" type="ORF">DZC52_13175</name>
</gene>
<sequence length="190" mass="21488">MRMRFVVVYDACVLYPAPLRDFLIRLAGTGLFAARWTRHIHDEWTRNLLADRPDLTEEQLQRTRELMDAAVPDCLVENYQRLVPALELPDPDDRHVLAAAIVAHAQIIVTFNLKDFPGHALDPFGVEAMHPDRFVECQMDLSEASVVQAAKAQRNSLRNPAKDASEFLDTLAAQGLPATADRLRDFEELI</sequence>
<feature type="domain" description="VapC50 C-terminal" evidence="2">
    <location>
        <begin position="131"/>
        <end position="185"/>
    </location>
</feature>
<dbReference type="InterPro" id="IPR058652">
    <property type="entry name" value="VapC50_C"/>
</dbReference>
<evidence type="ECO:0000313" key="4">
    <source>
        <dbReference type="Proteomes" id="UP000260351"/>
    </source>
</evidence>
<evidence type="ECO:0000259" key="2">
    <source>
        <dbReference type="Pfam" id="PF26343"/>
    </source>
</evidence>
<dbReference type="OrthoDB" id="211933at2"/>
<protein>
    <submittedName>
        <fullName evidence="3">PIN domain-containing protein</fullName>
    </submittedName>
</protein>
<accession>A0A3E1K5T3</accession>
<comment type="caution">
    <text evidence="3">The sequence shown here is derived from an EMBL/GenBank/DDBJ whole genome shotgun (WGS) entry which is preliminary data.</text>
</comment>
<dbReference type="EMBL" id="QUZK01000047">
    <property type="protein sequence ID" value="RFF29392.1"/>
    <property type="molecule type" value="Genomic_DNA"/>
</dbReference>
<keyword evidence="4" id="KW-1185">Reference proteome</keyword>
<evidence type="ECO:0000259" key="1">
    <source>
        <dbReference type="Pfam" id="PF13470"/>
    </source>
</evidence>
<name>A0A3E1K5T3_9GAMM</name>
<proteinExistence type="predicted"/>
<feature type="domain" description="PIN" evidence="1">
    <location>
        <begin position="7"/>
        <end position="113"/>
    </location>
</feature>
<dbReference type="Proteomes" id="UP000260351">
    <property type="component" value="Unassembled WGS sequence"/>
</dbReference>
<dbReference type="InterPro" id="IPR002716">
    <property type="entry name" value="PIN_dom"/>
</dbReference>
<dbReference type="Pfam" id="PF26343">
    <property type="entry name" value="VapC50_C"/>
    <property type="match status" value="1"/>
</dbReference>
<organism evidence="3 4">
    <name type="scientific">Wenzhouxiangella sediminis</name>
    <dbReference type="NCBI Taxonomy" id="1792836"/>
    <lineage>
        <taxon>Bacteria</taxon>
        <taxon>Pseudomonadati</taxon>
        <taxon>Pseudomonadota</taxon>
        <taxon>Gammaproteobacteria</taxon>
        <taxon>Chromatiales</taxon>
        <taxon>Wenzhouxiangellaceae</taxon>
        <taxon>Wenzhouxiangella</taxon>
    </lineage>
</organism>
<evidence type="ECO:0000313" key="3">
    <source>
        <dbReference type="EMBL" id="RFF29392.1"/>
    </source>
</evidence>
<dbReference type="AlphaFoldDB" id="A0A3E1K5T3"/>
<reference evidence="3 4" key="1">
    <citation type="submission" date="2018-08" db="EMBL/GenBank/DDBJ databases">
        <title>Wenzhouxiangella salilacus sp. nov., a novel bacterium isolated from a saline lake in Xinjiang Province, China.</title>
        <authorList>
            <person name="Han S."/>
        </authorList>
    </citation>
    <scope>NUCLEOTIDE SEQUENCE [LARGE SCALE GENOMIC DNA]</scope>
    <source>
        <strain evidence="3 4">XDB06</strain>
    </source>
</reference>
<dbReference type="Pfam" id="PF13470">
    <property type="entry name" value="PIN_3"/>
    <property type="match status" value="1"/>
</dbReference>